<dbReference type="AlphaFoldDB" id="A0A183T4H0"/>
<protein>
    <submittedName>
        <fullName evidence="2 4">Uncharacterized protein</fullName>
    </submittedName>
</protein>
<organism evidence="4">
    <name type="scientific">Schistocephalus solidus</name>
    <name type="common">Tapeworm</name>
    <dbReference type="NCBI Taxonomy" id="70667"/>
    <lineage>
        <taxon>Eukaryota</taxon>
        <taxon>Metazoa</taxon>
        <taxon>Spiralia</taxon>
        <taxon>Lophotrochozoa</taxon>
        <taxon>Platyhelminthes</taxon>
        <taxon>Cestoda</taxon>
        <taxon>Eucestoda</taxon>
        <taxon>Diphyllobothriidea</taxon>
        <taxon>Diphyllobothriidae</taxon>
        <taxon>Schistocephalus</taxon>
    </lineage>
</organism>
<sequence>MESRTVIRPAIKHFLDLRIPNIRIQSNVTEGEANLASAIEYTNLNKCGRRQVEVTQSKVGTTDLVGQSLPWLGKYKEGIGVKSSNKLTDTARSANLHLSFICLQPIGEVQNFDGYPAVATPGLTYVRRRHSNAEIRLASVQAQTASSSSQTPRRSSDRHVQPTSPSRTSTVVNCWHHTIFETKARCCISPFSFISSQSKGVSVTNLPHSSKPDRTSYACGNRSGRRFLVDTGVELCDSSHGSRPSLL</sequence>
<name>A0A183T4H0_SCHSO</name>
<feature type="compositionally biased region" description="Low complexity" evidence="1">
    <location>
        <begin position="140"/>
        <end position="153"/>
    </location>
</feature>
<accession>A0A183T4H0</accession>
<proteinExistence type="predicted"/>
<evidence type="ECO:0000256" key="1">
    <source>
        <dbReference type="SAM" id="MobiDB-lite"/>
    </source>
</evidence>
<dbReference type="EMBL" id="UYSU01036475">
    <property type="protein sequence ID" value="VDL97753.1"/>
    <property type="molecule type" value="Genomic_DNA"/>
</dbReference>
<evidence type="ECO:0000313" key="2">
    <source>
        <dbReference type="EMBL" id="VDL97753.1"/>
    </source>
</evidence>
<gene>
    <name evidence="2" type="ORF">SSLN_LOCUS11368</name>
</gene>
<reference evidence="4" key="1">
    <citation type="submission" date="2016-06" db="UniProtKB">
        <authorList>
            <consortium name="WormBaseParasite"/>
        </authorList>
    </citation>
    <scope>IDENTIFICATION</scope>
</reference>
<evidence type="ECO:0000313" key="4">
    <source>
        <dbReference type="WBParaSite" id="SSLN_0001180401-mRNA-1"/>
    </source>
</evidence>
<evidence type="ECO:0000313" key="3">
    <source>
        <dbReference type="Proteomes" id="UP000275846"/>
    </source>
</evidence>
<dbReference type="Proteomes" id="UP000275846">
    <property type="component" value="Unassembled WGS sequence"/>
</dbReference>
<keyword evidence="3" id="KW-1185">Reference proteome</keyword>
<dbReference type="WBParaSite" id="SSLN_0001180401-mRNA-1">
    <property type="protein sequence ID" value="SSLN_0001180401-mRNA-1"/>
    <property type="gene ID" value="SSLN_0001180401"/>
</dbReference>
<reference evidence="2 3" key="2">
    <citation type="submission" date="2018-11" db="EMBL/GenBank/DDBJ databases">
        <authorList>
            <consortium name="Pathogen Informatics"/>
        </authorList>
    </citation>
    <scope>NUCLEOTIDE SEQUENCE [LARGE SCALE GENOMIC DNA]</scope>
    <source>
        <strain evidence="2 3">NST_G2</strain>
    </source>
</reference>
<feature type="region of interest" description="Disordered" evidence="1">
    <location>
        <begin position="140"/>
        <end position="169"/>
    </location>
</feature>